<organism evidence="1 2">
    <name type="scientific">Pseudomonas phage Pf1 ERZ-2017</name>
    <dbReference type="NCBI Taxonomy" id="2761363"/>
    <lineage>
        <taxon>Viruses</taxon>
        <taxon>Duplodnaviria</taxon>
        <taxon>Heunggongvirae</taxon>
        <taxon>Uroviricota</taxon>
        <taxon>Caudoviricetes</taxon>
        <taxon>Autographivirales</taxon>
        <taxon>Autotranscriptaviridae</taxon>
        <taxon>Studiervirinae</taxon>
        <taxon>Ghunavirus</taxon>
        <taxon>Ghunavirus Pf1ERZ2017</taxon>
    </lineage>
</organism>
<keyword evidence="1" id="KW-0540">Nuclease</keyword>
<keyword evidence="2" id="KW-1185">Reference proteome</keyword>
<dbReference type="Gene3D" id="3.40.91.30">
    <property type="match status" value="1"/>
</dbReference>
<dbReference type="Pfam" id="PF05367">
    <property type="entry name" value="Phage_endo_I"/>
    <property type="match status" value="1"/>
</dbReference>
<accession>A0A2H4YGS4</accession>
<dbReference type="InterPro" id="IPR008029">
    <property type="entry name" value="Phage_T7_Gp3_endoDNaseI"/>
</dbReference>
<keyword evidence="1" id="KW-0255">Endonuclease</keyword>
<keyword evidence="1" id="KW-0378">Hydrolase</keyword>
<name>A0A2H4YGS4_9CAUD</name>
<evidence type="ECO:0000313" key="2">
    <source>
        <dbReference type="Proteomes" id="UP000240926"/>
    </source>
</evidence>
<reference evidence="1 2" key="1">
    <citation type="submission" date="2017-10" db="EMBL/GenBank/DDBJ databases">
        <title>Antibacterial composition for extension of chilled fish shelf life and decreasing of risk of food-borne infections, bacteriophage strains for its preparation.</title>
        <authorList>
            <person name="Zulkarneev E.R."/>
            <person name="Aleshkin A.V."/>
            <person name="Rubalsky O.V."/>
            <person name="Kiseleva I.A."/>
            <person name="Rubalskii E.O."/>
            <person name="Lebedev S.N."/>
        </authorList>
    </citation>
    <scope>NUCLEOTIDE SEQUENCE [LARGE SCALE GENOMIC DNA]</scope>
</reference>
<gene>
    <name evidence="1" type="ORF">Pf1_00016</name>
</gene>
<dbReference type="CDD" id="cd22324">
    <property type="entry name" value="Endonuclease_I"/>
    <property type="match status" value="1"/>
</dbReference>
<proteinExistence type="predicted"/>
<dbReference type="GO" id="GO:0008833">
    <property type="term" value="F:deoxyribonuclease IV (phage-T4-induced) activity"/>
    <property type="evidence" value="ECO:0007669"/>
    <property type="project" value="InterPro"/>
</dbReference>
<dbReference type="GO" id="GO:0015074">
    <property type="term" value="P:DNA integration"/>
    <property type="evidence" value="ECO:0007669"/>
    <property type="project" value="InterPro"/>
</dbReference>
<protein>
    <submittedName>
        <fullName evidence="1">Endonuclease I</fullName>
    </submittedName>
</protein>
<evidence type="ECO:0000313" key="1">
    <source>
        <dbReference type="EMBL" id="AUE23195.1"/>
    </source>
</evidence>
<dbReference type="InterPro" id="IPR011335">
    <property type="entry name" value="Restrct_endonuc-II-like"/>
</dbReference>
<sequence length="149" mass="17161">MGAYYAGPRNARVGAFRSGLEDKNAKHMEKLGVKYDFEKFHIKYVVPARDATYTPDFVLANGIIVECKGIFETEDRKKHLLIREQYPEIDIRLVFSNSNSKIYKGSPTSYADWCRKYNIQFADKLVPRDWLKEARKEIPQGVLVPKKGG</sequence>
<dbReference type="SUPFAM" id="SSF52980">
    <property type="entry name" value="Restriction endonuclease-like"/>
    <property type="match status" value="1"/>
</dbReference>
<dbReference type="EMBL" id="MG250485">
    <property type="protein sequence ID" value="AUE23195.1"/>
    <property type="molecule type" value="Genomic_DNA"/>
</dbReference>
<dbReference type="Proteomes" id="UP000240926">
    <property type="component" value="Segment"/>
</dbReference>
<dbReference type="GO" id="GO:0016032">
    <property type="term" value="P:viral process"/>
    <property type="evidence" value="ECO:0007669"/>
    <property type="project" value="InterPro"/>
</dbReference>